<dbReference type="Gene3D" id="1.25.40.20">
    <property type="entry name" value="Ankyrin repeat-containing domain"/>
    <property type="match status" value="1"/>
</dbReference>
<dbReference type="STRING" id="4846.A0A367KSA3"/>
<name>A0A367KSA3_RHIST</name>
<keyword evidence="12 15" id="KW-0808">Transferase</keyword>
<feature type="transmembrane region" description="Helical" evidence="12">
    <location>
        <begin position="293"/>
        <end position="312"/>
    </location>
</feature>
<gene>
    <name evidence="15" type="primary">AKR1_2</name>
    <name evidence="15" type="ORF">CU098_013186</name>
</gene>
<feature type="repeat" description="ANK" evidence="11">
    <location>
        <begin position="203"/>
        <end position="235"/>
    </location>
</feature>
<dbReference type="SMART" id="SM00248">
    <property type="entry name" value="ANK"/>
    <property type="match status" value="6"/>
</dbReference>
<keyword evidence="8" id="KW-0564">Palmitate</keyword>
<comment type="domain">
    <text evidence="12">The DHHC domain is required for palmitoyltransferase activity.</text>
</comment>
<feature type="transmembrane region" description="Helical" evidence="12">
    <location>
        <begin position="349"/>
        <end position="371"/>
    </location>
</feature>
<comment type="catalytic activity">
    <reaction evidence="10 12">
        <text>L-cysteinyl-[protein] + hexadecanoyl-CoA = S-hexadecanoyl-L-cysteinyl-[protein] + CoA</text>
        <dbReference type="Rhea" id="RHEA:36683"/>
        <dbReference type="Rhea" id="RHEA-COMP:10131"/>
        <dbReference type="Rhea" id="RHEA-COMP:11032"/>
        <dbReference type="ChEBI" id="CHEBI:29950"/>
        <dbReference type="ChEBI" id="CHEBI:57287"/>
        <dbReference type="ChEBI" id="CHEBI:57379"/>
        <dbReference type="ChEBI" id="CHEBI:74151"/>
        <dbReference type="EC" id="2.3.1.225"/>
    </reaction>
</comment>
<proteinExistence type="inferred from homology"/>
<keyword evidence="6 11" id="KW-0040">ANK repeat</keyword>
<comment type="caution">
    <text evidence="15">The sequence shown here is derived from an EMBL/GenBank/DDBJ whole genome shotgun (WGS) entry which is preliminary data.</text>
</comment>
<comment type="similarity">
    <text evidence="2">Belongs to the DHHC palmitoyltransferase family. AKR/ZDHHC17 subfamily.</text>
</comment>
<dbReference type="Proteomes" id="UP000253551">
    <property type="component" value="Unassembled WGS sequence"/>
</dbReference>
<dbReference type="GO" id="GO:0019706">
    <property type="term" value="F:protein-cysteine S-palmitoyltransferase activity"/>
    <property type="evidence" value="ECO:0007669"/>
    <property type="project" value="UniProtKB-EC"/>
</dbReference>
<dbReference type="PANTHER" id="PTHR24161:SF85">
    <property type="entry name" value="PALMITOYLTRANSFERASE HIP14"/>
    <property type="match status" value="1"/>
</dbReference>
<reference evidence="15 16" key="1">
    <citation type="journal article" date="2018" name="G3 (Bethesda)">
        <title>Phylogenetic and Phylogenomic Definition of Rhizopus Species.</title>
        <authorList>
            <person name="Gryganskyi A.P."/>
            <person name="Golan J."/>
            <person name="Dolatabadi S."/>
            <person name="Mondo S."/>
            <person name="Robb S."/>
            <person name="Idnurm A."/>
            <person name="Muszewska A."/>
            <person name="Steczkiewicz K."/>
            <person name="Masonjones S."/>
            <person name="Liao H.L."/>
            <person name="Gajdeczka M.T."/>
            <person name="Anike F."/>
            <person name="Vuek A."/>
            <person name="Anishchenko I.M."/>
            <person name="Voigt K."/>
            <person name="de Hoog G.S."/>
            <person name="Smith M.E."/>
            <person name="Heitman J."/>
            <person name="Vilgalys R."/>
            <person name="Stajich J.E."/>
        </authorList>
    </citation>
    <scope>NUCLEOTIDE SEQUENCE [LARGE SCALE GENOMIC DNA]</scope>
    <source>
        <strain evidence="15 16">LSU 92-RS-03</strain>
    </source>
</reference>
<evidence type="ECO:0000256" key="12">
    <source>
        <dbReference type="RuleBase" id="RU079119"/>
    </source>
</evidence>
<dbReference type="InterPro" id="IPR001594">
    <property type="entry name" value="Palmitoyltrfase_DHHC"/>
</dbReference>
<dbReference type="AlphaFoldDB" id="A0A367KSA3"/>
<evidence type="ECO:0000256" key="3">
    <source>
        <dbReference type="ARBA" id="ARBA00022692"/>
    </source>
</evidence>
<feature type="region of interest" description="Disordered" evidence="13">
    <location>
        <begin position="1"/>
        <end position="34"/>
    </location>
</feature>
<keyword evidence="4" id="KW-0677">Repeat</keyword>
<feature type="compositionally biased region" description="Polar residues" evidence="13">
    <location>
        <begin position="16"/>
        <end position="34"/>
    </location>
</feature>
<evidence type="ECO:0000256" key="2">
    <source>
        <dbReference type="ARBA" id="ARBA00010104"/>
    </source>
</evidence>
<dbReference type="SUPFAM" id="SSF48403">
    <property type="entry name" value="Ankyrin repeat"/>
    <property type="match status" value="1"/>
</dbReference>
<sequence>MSSEDKIPLLTDDDISNVQQKPDLSSNEQVNTSSENTNTIFEAAQRGSFQTLKYILDNKLATVHDVDAQGATPLHHATLANNDVCLKYLIDRGAVVDAPGGDLKATPLHWASRQGRLIAVHRLIKEGANPSLKDSQGFNALHLAVHSSQALLVLYLLYLDMDIDVADNVGGHTPLMWAAYQGHAQSVDLLLRFGANIAASDHVQLTPLHWAAVKGSKICIRKLLEYGADASARDQTGKSVMDFIHEKKLEPVWDRAVLELDVNAEGNASQSLLAGKYPGSRGKPLSRRTVNTIAYLAPFFTLGFVLKCFVMLPWYGGLPLAMIIFLSMHMVMTKYVVQLPSHDALWRTPYFSSIFQASSFWVIVTWMRILLPSTSQLLFTHLIFVVTFFIAMFAFFKAVASDPGFIKNNFSRENQRIVVEELANENILDVRHFCLTCLIKKPLRSKHCKICNRCVAKFDQL</sequence>
<feature type="non-terminal residue" evidence="15">
    <location>
        <position position="461"/>
    </location>
</feature>
<evidence type="ECO:0000256" key="5">
    <source>
        <dbReference type="ARBA" id="ARBA00022989"/>
    </source>
</evidence>
<feature type="repeat" description="ANK" evidence="11">
    <location>
        <begin position="103"/>
        <end position="135"/>
    </location>
</feature>
<dbReference type="Pfam" id="PF12796">
    <property type="entry name" value="Ank_2"/>
    <property type="match status" value="2"/>
</dbReference>
<keyword evidence="16" id="KW-1185">Reference proteome</keyword>
<dbReference type="Pfam" id="PF01529">
    <property type="entry name" value="DHHC"/>
    <property type="match status" value="1"/>
</dbReference>
<dbReference type="PRINTS" id="PR01415">
    <property type="entry name" value="ANKYRIN"/>
</dbReference>
<dbReference type="GO" id="GO:0016020">
    <property type="term" value="C:membrane"/>
    <property type="evidence" value="ECO:0007669"/>
    <property type="project" value="UniProtKB-SubCell"/>
</dbReference>
<organism evidence="15 16">
    <name type="scientific">Rhizopus stolonifer</name>
    <name type="common">Rhizopus nigricans</name>
    <dbReference type="NCBI Taxonomy" id="4846"/>
    <lineage>
        <taxon>Eukaryota</taxon>
        <taxon>Fungi</taxon>
        <taxon>Fungi incertae sedis</taxon>
        <taxon>Mucoromycota</taxon>
        <taxon>Mucoromycotina</taxon>
        <taxon>Mucoromycetes</taxon>
        <taxon>Mucorales</taxon>
        <taxon>Mucorineae</taxon>
        <taxon>Rhizopodaceae</taxon>
        <taxon>Rhizopus</taxon>
    </lineage>
</organism>
<accession>A0A367KSA3</accession>
<dbReference type="PROSITE" id="PS50216">
    <property type="entry name" value="DHHC"/>
    <property type="match status" value="1"/>
</dbReference>
<dbReference type="EC" id="2.3.1.225" evidence="12"/>
<dbReference type="PANTHER" id="PTHR24161">
    <property type="entry name" value="ANK_REP_REGION DOMAIN-CONTAINING PROTEIN-RELATED"/>
    <property type="match status" value="1"/>
</dbReference>
<dbReference type="OrthoDB" id="6781668at2759"/>
<evidence type="ECO:0000256" key="10">
    <source>
        <dbReference type="ARBA" id="ARBA00048048"/>
    </source>
</evidence>
<keyword evidence="7 12" id="KW-0472">Membrane</keyword>
<evidence type="ECO:0000256" key="1">
    <source>
        <dbReference type="ARBA" id="ARBA00004141"/>
    </source>
</evidence>
<evidence type="ECO:0000256" key="4">
    <source>
        <dbReference type="ARBA" id="ARBA00022737"/>
    </source>
</evidence>
<evidence type="ECO:0000256" key="13">
    <source>
        <dbReference type="SAM" id="MobiDB-lite"/>
    </source>
</evidence>
<dbReference type="PROSITE" id="PS50088">
    <property type="entry name" value="ANK_REPEAT"/>
    <property type="match status" value="5"/>
</dbReference>
<keyword evidence="9" id="KW-0449">Lipoprotein</keyword>
<dbReference type="Pfam" id="PF00023">
    <property type="entry name" value="Ank"/>
    <property type="match status" value="1"/>
</dbReference>
<comment type="subcellular location">
    <subcellularLocation>
        <location evidence="1">Membrane</location>
        <topology evidence="1">Multi-pass membrane protein</topology>
    </subcellularLocation>
</comment>
<evidence type="ECO:0000259" key="14">
    <source>
        <dbReference type="Pfam" id="PF01529"/>
    </source>
</evidence>
<evidence type="ECO:0000256" key="8">
    <source>
        <dbReference type="ARBA" id="ARBA00023139"/>
    </source>
</evidence>
<evidence type="ECO:0000256" key="7">
    <source>
        <dbReference type="ARBA" id="ARBA00023136"/>
    </source>
</evidence>
<feature type="transmembrane region" description="Helical" evidence="12">
    <location>
        <begin position="318"/>
        <end position="337"/>
    </location>
</feature>
<dbReference type="PROSITE" id="PS50297">
    <property type="entry name" value="ANK_REP_REGION"/>
    <property type="match status" value="5"/>
</dbReference>
<feature type="repeat" description="ANK" evidence="11">
    <location>
        <begin position="170"/>
        <end position="202"/>
    </location>
</feature>
<evidence type="ECO:0000256" key="11">
    <source>
        <dbReference type="PROSITE-ProRule" id="PRU00023"/>
    </source>
</evidence>
<dbReference type="InterPro" id="IPR036770">
    <property type="entry name" value="Ankyrin_rpt-contain_sf"/>
</dbReference>
<keyword evidence="12" id="KW-0012">Acyltransferase</keyword>
<evidence type="ECO:0000256" key="6">
    <source>
        <dbReference type="ARBA" id="ARBA00023043"/>
    </source>
</evidence>
<feature type="repeat" description="ANK" evidence="11">
    <location>
        <begin position="136"/>
        <end position="168"/>
    </location>
</feature>
<feature type="domain" description="Palmitoyltransferase DHHC" evidence="14">
    <location>
        <begin position="431"/>
        <end position="460"/>
    </location>
</feature>
<feature type="transmembrane region" description="Helical" evidence="12">
    <location>
        <begin position="377"/>
        <end position="400"/>
    </location>
</feature>
<feature type="repeat" description="ANK" evidence="11">
    <location>
        <begin position="69"/>
        <end position="101"/>
    </location>
</feature>
<evidence type="ECO:0000313" key="16">
    <source>
        <dbReference type="Proteomes" id="UP000253551"/>
    </source>
</evidence>
<evidence type="ECO:0000313" key="15">
    <source>
        <dbReference type="EMBL" id="RCI05084.1"/>
    </source>
</evidence>
<dbReference type="InterPro" id="IPR002110">
    <property type="entry name" value="Ankyrin_rpt"/>
</dbReference>
<evidence type="ECO:0000256" key="9">
    <source>
        <dbReference type="ARBA" id="ARBA00023288"/>
    </source>
</evidence>
<keyword evidence="3 12" id="KW-0812">Transmembrane</keyword>
<protein>
    <recommendedName>
        <fullName evidence="12">Palmitoyltransferase</fullName>
        <ecNumber evidence="12">2.3.1.225</ecNumber>
    </recommendedName>
</protein>
<dbReference type="EMBL" id="PJQM01000487">
    <property type="protein sequence ID" value="RCI05084.1"/>
    <property type="molecule type" value="Genomic_DNA"/>
</dbReference>
<keyword evidence="5 12" id="KW-1133">Transmembrane helix</keyword>